<gene>
    <name evidence="2" type="ORF">Sradi_1301900</name>
</gene>
<name>A0AAW2UNF7_SESRA</name>
<accession>A0AAW2UNF7</accession>
<protein>
    <submittedName>
        <fullName evidence="2">Uncharacterized protein</fullName>
    </submittedName>
</protein>
<reference evidence="2" key="2">
    <citation type="journal article" date="2024" name="Plant">
        <title>Genomic evolution and insights into agronomic trait innovations of Sesamum species.</title>
        <authorList>
            <person name="Miao H."/>
            <person name="Wang L."/>
            <person name="Qu L."/>
            <person name="Liu H."/>
            <person name="Sun Y."/>
            <person name="Le M."/>
            <person name="Wang Q."/>
            <person name="Wei S."/>
            <person name="Zheng Y."/>
            <person name="Lin W."/>
            <person name="Duan Y."/>
            <person name="Cao H."/>
            <person name="Xiong S."/>
            <person name="Wang X."/>
            <person name="Wei L."/>
            <person name="Li C."/>
            <person name="Ma Q."/>
            <person name="Ju M."/>
            <person name="Zhao R."/>
            <person name="Li G."/>
            <person name="Mu C."/>
            <person name="Tian Q."/>
            <person name="Mei H."/>
            <person name="Zhang T."/>
            <person name="Gao T."/>
            <person name="Zhang H."/>
        </authorList>
    </citation>
    <scope>NUCLEOTIDE SEQUENCE</scope>
    <source>
        <strain evidence="2">G02</strain>
    </source>
</reference>
<sequence length="154" mass="17959">MDENHRQYGFPSYWGVNAVRGFSSYDSYSESYNPGWHSRFNYWDQEEQLRHQPPPSLTQVAPQTPNSGMSLEDIVKSFALTTLQFQQVRRASIQLSGNQISQLVMTIDKLAIQASQEPPSQIYTHPIENVSRRRSHIRLNQHRLKTKEKRRLSV</sequence>
<evidence type="ECO:0000313" key="2">
    <source>
        <dbReference type="EMBL" id="KAL0418884.1"/>
    </source>
</evidence>
<feature type="region of interest" description="Disordered" evidence="1">
    <location>
        <begin position="47"/>
        <end position="68"/>
    </location>
</feature>
<reference evidence="2" key="1">
    <citation type="submission" date="2020-06" db="EMBL/GenBank/DDBJ databases">
        <authorList>
            <person name="Li T."/>
            <person name="Hu X."/>
            <person name="Zhang T."/>
            <person name="Song X."/>
            <person name="Zhang H."/>
            <person name="Dai N."/>
            <person name="Sheng W."/>
            <person name="Hou X."/>
            <person name="Wei L."/>
        </authorList>
    </citation>
    <scope>NUCLEOTIDE SEQUENCE</scope>
    <source>
        <strain evidence="2">G02</strain>
        <tissue evidence="2">Leaf</tissue>
    </source>
</reference>
<evidence type="ECO:0000256" key="1">
    <source>
        <dbReference type="SAM" id="MobiDB-lite"/>
    </source>
</evidence>
<comment type="caution">
    <text evidence="2">The sequence shown here is derived from an EMBL/GenBank/DDBJ whole genome shotgun (WGS) entry which is preliminary data.</text>
</comment>
<dbReference type="EMBL" id="JACGWJ010000005">
    <property type="protein sequence ID" value="KAL0418884.1"/>
    <property type="molecule type" value="Genomic_DNA"/>
</dbReference>
<proteinExistence type="predicted"/>
<organism evidence="2">
    <name type="scientific">Sesamum radiatum</name>
    <name type="common">Black benniseed</name>
    <dbReference type="NCBI Taxonomy" id="300843"/>
    <lineage>
        <taxon>Eukaryota</taxon>
        <taxon>Viridiplantae</taxon>
        <taxon>Streptophyta</taxon>
        <taxon>Embryophyta</taxon>
        <taxon>Tracheophyta</taxon>
        <taxon>Spermatophyta</taxon>
        <taxon>Magnoliopsida</taxon>
        <taxon>eudicotyledons</taxon>
        <taxon>Gunneridae</taxon>
        <taxon>Pentapetalae</taxon>
        <taxon>asterids</taxon>
        <taxon>lamiids</taxon>
        <taxon>Lamiales</taxon>
        <taxon>Pedaliaceae</taxon>
        <taxon>Sesamum</taxon>
    </lineage>
</organism>
<dbReference type="AlphaFoldDB" id="A0AAW2UNF7"/>
<feature type="compositionally biased region" description="Polar residues" evidence="1">
    <location>
        <begin position="57"/>
        <end position="68"/>
    </location>
</feature>